<dbReference type="OrthoDB" id="9179646at2"/>
<dbReference type="Gene3D" id="2.60.40.1250">
    <property type="entry name" value="Thiol:disulfide interchange protein DsbD, N-terminal domain"/>
    <property type="match status" value="1"/>
</dbReference>
<dbReference type="Proteomes" id="UP000006697">
    <property type="component" value="Chromosome"/>
</dbReference>
<dbReference type="KEGG" id="har:HEAR1609"/>
<dbReference type="Pfam" id="PF11412">
    <property type="entry name" value="DsbD_N"/>
    <property type="match status" value="1"/>
</dbReference>
<gene>
    <name evidence="2" type="ordered locus">HEAR1609</name>
</gene>
<evidence type="ECO:0000259" key="1">
    <source>
        <dbReference type="Pfam" id="PF11412"/>
    </source>
</evidence>
<reference evidence="2 3" key="1">
    <citation type="journal article" date="2007" name="PLoS Genet.">
        <title>A tale of two oxidation states: bacterial colonization of arsenic-rich environments.</title>
        <authorList>
            <person name="Muller D."/>
            <person name="Medigue C."/>
            <person name="Koechler S."/>
            <person name="Barbe V."/>
            <person name="Barakat M."/>
            <person name="Talla E."/>
            <person name="Bonnefoy V."/>
            <person name="Krin E."/>
            <person name="Arsene-Ploetze F."/>
            <person name="Carapito C."/>
            <person name="Chandler M."/>
            <person name="Cournoyer B."/>
            <person name="Cruveiller S."/>
            <person name="Dossat C."/>
            <person name="Duval S."/>
            <person name="Heymann M."/>
            <person name="Leize E."/>
            <person name="Lieutaud A."/>
            <person name="Lievremont D."/>
            <person name="Makita Y."/>
            <person name="Mangenot S."/>
            <person name="Nitschke W."/>
            <person name="Ortet P."/>
            <person name="Perdrial N."/>
            <person name="Schoepp B."/>
            <person name="Siguier N."/>
            <person name="Simeonova D.D."/>
            <person name="Rouy Z."/>
            <person name="Segurens B."/>
            <person name="Turlin E."/>
            <person name="Vallenet D."/>
            <person name="Van Dorsselaer A."/>
            <person name="Weiss S."/>
            <person name="Weissenbach J."/>
            <person name="Lett M.C."/>
            <person name="Danchin A."/>
            <person name="Bertin P.N."/>
        </authorList>
    </citation>
    <scope>NUCLEOTIDE SEQUENCE [LARGE SCALE GENOMIC DNA]</scope>
    <source>
        <strain evidence="3">ULPAs1</strain>
    </source>
</reference>
<accession>A4G5I2</accession>
<dbReference type="GO" id="GO:0015035">
    <property type="term" value="F:protein-disulfide reductase activity"/>
    <property type="evidence" value="ECO:0007669"/>
    <property type="project" value="TreeGrafter"/>
</dbReference>
<dbReference type="HOGENOM" id="CLU_119306_0_0_4"/>
<dbReference type="eggNOG" id="COG4232">
    <property type="taxonomic scope" value="Bacteria"/>
</dbReference>
<evidence type="ECO:0000313" key="2">
    <source>
        <dbReference type="EMBL" id="CAL61769.1"/>
    </source>
</evidence>
<dbReference type="PANTHER" id="PTHR32234:SF0">
    <property type="entry name" value="THIOL:DISULFIDE INTERCHANGE PROTEIN DSBD"/>
    <property type="match status" value="1"/>
</dbReference>
<keyword evidence="3" id="KW-1185">Reference proteome</keyword>
<dbReference type="EMBL" id="CU207211">
    <property type="protein sequence ID" value="CAL61769.1"/>
    <property type="molecule type" value="Genomic_DNA"/>
</dbReference>
<proteinExistence type="predicted"/>
<dbReference type="SUPFAM" id="SSF74863">
    <property type="entry name" value="Thiol:disulfide interchange protein DsbD, N-terminal domain (DsbD-alpha)"/>
    <property type="match status" value="1"/>
</dbReference>
<dbReference type="PANTHER" id="PTHR32234">
    <property type="entry name" value="THIOL:DISULFIDE INTERCHANGE PROTEIN DSBD"/>
    <property type="match status" value="1"/>
</dbReference>
<dbReference type="InterPro" id="IPR028250">
    <property type="entry name" value="DsbDN"/>
</dbReference>
<dbReference type="AlphaFoldDB" id="A4G5I2"/>
<evidence type="ECO:0000313" key="3">
    <source>
        <dbReference type="Proteomes" id="UP000006697"/>
    </source>
</evidence>
<name>A4G5I2_HERAR</name>
<dbReference type="InterPro" id="IPR036929">
    <property type="entry name" value="DsbDN_sf"/>
</dbReference>
<sequence>MFERPFMQFTIMVAMSFGMLETGLAQQTSAPAIQQKLSALFSSRDEAELLEPEQAFRLKTTFKGSATLIAELLPAEGYYLYKDRIRFAISDANGVVIKTVRLPVGEIKHDRTFGKMEVYKRPVPVEIDLASTSKIKKFTLIASYQGCHEKTGVCYPPINKTLNLALP</sequence>
<feature type="domain" description="Thiol:disulfide interchange protein DsbD N-terminal" evidence="1">
    <location>
        <begin position="47"/>
        <end position="164"/>
    </location>
</feature>
<dbReference type="GO" id="GO:0045454">
    <property type="term" value="P:cell redox homeostasis"/>
    <property type="evidence" value="ECO:0007669"/>
    <property type="project" value="TreeGrafter"/>
</dbReference>
<dbReference type="STRING" id="204773.HEAR1609"/>
<organism evidence="2 3">
    <name type="scientific">Herminiimonas arsenicoxydans</name>
    <dbReference type="NCBI Taxonomy" id="204773"/>
    <lineage>
        <taxon>Bacteria</taxon>
        <taxon>Pseudomonadati</taxon>
        <taxon>Pseudomonadota</taxon>
        <taxon>Betaproteobacteria</taxon>
        <taxon>Burkholderiales</taxon>
        <taxon>Oxalobacteraceae</taxon>
        <taxon>Herminiimonas</taxon>
    </lineage>
</organism>
<protein>
    <recommendedName>
        <fullName evidence="1">Thiol:disulfide interchange protein DsbD N-terminal domain-containing protein</fullName>
    </recommendedName>
</protein>